<dbReference type="EMBL" id="CP003555">
    <property type="protein sequence ID" value="AFK63619.1"/>
    <property type="molecule type" value="Genomic_DNA"/>
</dbReference>
<dbReference type="InterPro" id="IPR001640">
    <property type="entry name" value="Lgt"/>
</dbReference>
<evidence type="ECO:0000313" key="2">
    <source>
        <dbReference type="EMBL" id="AFK63619.1"/>
    </source>
</evidence>
<evidence type="ECO:0000256" key="1">
    <source>
        <dbReference type="SAM" id="Phobius"/>
    </source>
</evidence>
<dbReference type="GO" id="GO:0005886">
    <property type="term" value="C:plasma membrane"/>
    <property type="evidence" value="ECO:0007669"/>
    <property type="project" value="InterPro"/>
</dbReference>
<gene>
    <name evidence="2" type="ordered locus">TKWG_19000</name>
</gene>
<dbReference type="GO" id="GO:0042158">
    <property type="term" value="P:lipoprotein biosynthetic process"/>
    <property type="evidence" value="ECO:0007669"/>
    <property type="project" value="InterPro"/>
</dbReference>
<keyword evidence="2" id="KW-0328">Glycosyltransferase</keyword>
<keyword evidence="1" id="KW-1133">Transmembrane helix</keyword>
<keyword evidence="1" id="KW-0812">Transmembrane</keyword>
<protein>
    <submittedName>
        <fullName evidence="2">Prolipoprotein diacylglyceryl transferase</fullName>
        <ecNumber evidence="2">2.4.99.-</ecNumber>
    </submittedName>
</protein>
<dbReference type="EC" id="2.4.99.-" evidence="2"/>
<dbReference type="KEGG" id="aka:TKWG_19000"/>
<reference evidence="3" key="2">
    <citation type="journal article" date="2013" name="PLoS ONE">
        <title>Genome implosion elicits host-confinement in Alcaligenaceae: evidence from the comparative genomics of Tetrathiobacter kashmirensis, a pathogen in the making.</title>
        <authorList>
            <person name="Ghosh W."/>
            <person name="Alam M."/>
            <person name="Roy C."/>
            <person name="Pyne P."/>
            <person name="George A."/>
            <person name="Chakraborty R."/>
            <person name="Majumder S."/>
            <person name="Agarwal A."/>
            <person name="Chakraborty S."/>
            <person name="Majumdar S."/>
            <person name="Gupta S.K."/>
        </authorList>
    </citation>
    <scope>NUCLEOTIDE SEQUENCE [LARGE SCALE GENOMIC DNA]</scope>
    <source>
        <strain evidence="3">WT001</strain>
    </source>
</reference>
<dbReference type="GO" id="GO:0008961">
    <property type="term" value="F:phosphatidylglycerol-prolipoprotein diacylglyceryl transferase activity"/>
    <property type="evidence" value="ECO:0007669"/>
    <property type="project" value="InterPro"/>
</dbReference>
<evidence type="ECO:0000313" key="3">
    <source>
        <dbReference type="Proteomes" id="UP000005267"/>
    </source>
</evidence>
<reference evidence="2 3" key="1">
    <citation type="journal article" date="2011" name="J. Bacteriol.">
        <title>Whole-genome shotgun sequencing of the sulfur-oxidizing chemoautotroph Tetrathiobacter kashmirensis.</title>
        <authorList>
            <person name="Ghosh W."/>
            <person name="George A."/>
            <person name="Agarwal A."/>
            <person name="Raj P."/>
            <person name="Alam M."/>
            <person name="Pyne P."/>
            <person name="Das Gupta S.K."/>
        </authorList>
    </citation>
    <scope>NUCLEOTIDE SEQUENCE [LARGE SCALE GENOMIC DNA]</scope>
    <source>
        <strain evidence="2 3">WT001</strain>
    </source>
</reference>
<name>I3UF31_ADVKW</name>
<organism evidence="2 3">
    <name type="scientific">Advenella kashmirensis (strain DSM 17095 / LMG 22695 / WT001)</name>
    <name type="common">Tetrathiobacter kashmirensis</name>
    <dbReference type="NCBI Taxonomy" id="1036672"/>
    <lineage>
        <taxon>Bacteria</taxon>
        <taxon>Pseudomonadati</taxon>
        <taxon>Pseudomonadota</taxon>
        <taxon>Betaproteobacteria</taxon>
        <taxon>Burkholderiales</taxon>
        <taxon>Alcaligenaceae</taxon>
    </lineage>
</organism>
<proteinExistence type="predicted"/>
<dbReference type="Proteomes" id="UP000005267">
    <property type="component" value="Chromosome"/>
</dbReference>
<feature type="transmembrane region" description="Helical" evidence="1">
    <location>
        <begin position="19"/>
        <end position="37"/>
    </location>
</feature>
<dbReference type="AlphaFoldDB" id="I3UF31"/>
<keyword evidence="2" id="KW-0808">Transferase</keyword>
<keyword evidence="3" id="KW-1185">Reference proteome</keyword>
<dbReference type="STRING" id="1036672.TKWG_19000"/>
<dbReference type="HOGENOM" id="CLU_3211391_0_0_4"/>
<sequence length="44" mass="5109">MIAYPQFNPIALEIGPLKIHWYGLMYVAAFALLWILGKYRIKKG</sequence>
<keyword evidence="2" id="KW-0449">Lipoprotein</keyword>
<keyword evidence="1" id="KW-0472">Membrane</keyword>
<accession>I3UF31</accession>
<dbReference type="Pfam" id="PF01790">
    <property type="entry name" value="LGT"/>
    <property type="match status" value="1"/>
</dbReference>